<accession>A0AAE1GQP9</accession>
<reference evidence="1" key="2">
    <citation type="journal article" date="2023" name="BMC Genomics">
        <title>Pest status, molecular evolution, and epigenetic factors derived from the genome assembly of Frankliniella fusca, a thysanopteran phytovirus vector.</title>
        <authorList>
            <person name="Catto M.A."/>
            <person name="Labadie P.E."/>
            <person name="Jacobson A.L."/>
            <person name="Kennedy G.G."/>
            <person name="Srinivasan R."/>
            <person name="Hunt B.G."/>
        </authorList>
    </citation>
    <scope>NUCLEOTIDE SEQUENCE</scope>
    <source>
        <strain evidence="1">PL_HMW_Pooled</strain>
    </source>
</reference>
<dbReference type="AlphaFoldDB" id="A0AAE1GQP9"/>
<proteinExistence type="predicted"/>
<comment type="caution">
    <text evidence="1">The sequence shown here is derived from an EMBL/GenBank/DDBJ whole genome shotgun (WGS) entry which is preliminary data.</text>
</comment>
<dbReference type="Proteomes" id="UP001219518">
    <property type="component" value="Unassembled WGS sequence"/>
</dbReference>
<organism evidence="1 2">
    <name type="scientific">Frankliniella fusca</name>
    <dbReference type="NCBI Taxonomy" id="407009"/>
    <lineage>
        <taxon>Eukaryota</taxon>
        <taxon>Metazoa</taxon>
        <taxon>Ecdysozoa</taxon>
        <taxon>Arthropoda</taxon>
        <taxon>Hexapoda</taxon>
        <taxon>Insecta</taxon>
        <taxon>Pterygota</taxon>
        <taxon>Neoptera</taxon>
        <taxon>Paraneoptera</taxon>
        <taxon>Thysanoptera</taxon>
        <taxon>Terebrantia</taxon>
        <taxon>Thripoidea</taxon>
        <taxon>Thripidae</taxon>
        <taxon>Frankliniella</taxon>
    </lineage>
</organism>
<name>A0AAE1GQP9_9NEOP</name>
<dbReference type="EMBL" id="JAHWGI010000003">
    <property type="protein sequence ID" value="KAK3907198.1"/>
    <property type="molecule type" value="Genomic_DNA"/>
</dbReference>
<keyword evidence="2" id="KW-1185">Reference proteome</keyword>
<sequence>MTARPHLARPSRESPTVSSCLLFTCSRTGIMKKCVLVIAINYQKVLPHFMMSLTCEDNILGSTLGVTY</sequence>
<gene>
    <name evidence="1" type="ORF">KUF71_002888</name>
</gene>
<reference evidence="1" key="1">
    <citation type="submission" date="2021-07" db="EMBL/GenBank/DDBJ databases">
        <authorList>
            <person name="Catto M.A."/>
            <person name="Jacobson A."/>
            <person name="Kennedy G."/>
            <person name="Labadie P."/>
            <person name="Hunt B.G."/>
            <person name="Srinivasan R."/>
        </authorList>
    </citation>
    <scope>NUCLEOTIDE SEQUENCE</scope>
    <source>
        <strain evidence="1">PL_HMW_Pooled</strain>
        <tissue evidence="1">Head</tissue>
    </source>
</reference>
<protein>
    <submittedName>
        <fullName evidence="1">Nucleolar pre-ribosomal-associated protein 1</fullName>
    </submittedName>
</protein>
<evidence type="ECO:0000313" key="1">
    <source>
        <dbReference type="EMBL" id="KAK3907198.1"/>
    </source>
</evidence>
<evidence type="ECO:0000313" key="2">
    <source>
        <dbReference type="Proteomes" id="UP001219518"/>
    </source>
</evidence>